<dbReference type="EMBL" id="AKHW03001229">
    <property type="protein sequence ID" value="KYO43085.1"/>
    <property type="molecule type" value="Genomic_DNA"/>
</dbReference>
<evidence type="ECO:0000313" key="1">
    <source>
        <dbReference type="EMBL" id="KYO43085.1"/>
    </source>
</evidence>
<keyword evidence="2" id="KW-1185">Reference proteome</keyword>
<evidence type="ECO:0000313" key="2">
    <source>
        <dbReference type="Proteomes" id="UP000050525"/>
    </source>
</evidence>
<name>A0A151P2W9_ALLMI</name>
<dbReference type="AlphaFoldDB" id="A0A151P2W9"/>
<gene>
    <name evidence="1" type="ORF">Y1Q_0018524</name>
</gene>
<protein>
    <submittedName>
        <fullName evidence="1">Uncharacterized protein</fullName>
    </submittedName>
</protein>
<proteinExistence type="predicted"/>
<reference evidence="1 2" key="1">
    <citation type="journal article" date="2012" name="Genome Biol.">
        <title>Sequencing three crocodilian genomes to illuminate the evolution of archosaurs and amniotes.</title>
        <authorList>
            <person name="St John J.A."/>
            <person name="Braun E.L."/>
            <person name="Isberg S.R."/>
            <person name="Miles L.G."/>
            <person name="Chong A.Y."/>
            <person name="Gongora J."/>
            <person name="Dalzell P."/>
            <person name="Moran C."/>
            <person name="Bed'hom B."/>
            <person name="Abzhanov A."/>
            <person name="Burgess S.C."/>
            <person name="Cooksey A.M."/>
            <person name="Castoe T.A."/>
            <person name="Crawford N.G."/>
            <person name="Densmore L.D."/>
            <person name="Drew J.C."/>
            <person name="Edwards S.V."/>
            <person name="Faircloth B.C."/>
            <person name="Fujita M.K."/>
            <person name="Greenwold M.J."/>
            <person name="Hoffmann F.G."/>
            <person name="Howard J.M."/>
            <person name="Iguchi T."/>
            <person name="Janes D.E."/>
            <person name="Khan S.Y."/>
            <person name="Kohno S."/>
            <person name="de Koning A.J."/>
            <person name="Lance S.L."/>
            <person name="McCarthy F.M."/>
            <person name="McCormack J.E."/>
            <person name="Merchant M.E."/>
            <person name="Peterson D.G."/>
            <person name="Pollock D.D."/>
            <person name="Pourmand N."/>
            <person name="Raney B.J."/>
            <person name="Roessler K.A."/>
            <person name="Sanford J.R."/>
            <person name="Sawyer R.H."/>
            <person name="Schmidt C.J."/>
            <person name="Triplett E.W."/>
            <person name="Tuberville T.D."/>
            <person name="Venegas-Anaya M."/>
            <person name="Howard J.T."/>
            <person name="Jarvis E.D."/>
            <person name="Guillette L.J.Jr."/>
            <person name="Glenn T.C."/>
            <person name="Green R.E."/>
            <person name="Ray D.A."/>
        </authorList>
    </citation>
    <scope>NUCLEOTIDE SEQUENCE [LARGE SCALE GENOMIC DNA]</scope>
    <source>
        <strain evidence="1">KSC_2009_1</strain>
    </source>
</reference>
<accession>A0A151P2W9</accession>
<comment type="caution">
    <text evidence="1">The sequence shown here is derived from an EMBL/GenBank/DDBJ whole genome shotgun (WGS) entry which is preliminary data.</text>
</comment>
<organism evidence="1 2">
    <name type="scientific">Alligator mississippiensis</name>
    <name type="common">American alligator</name>
    <dbReference type="NCBI Taxonomy" id="8496"/>
    <lineage>
        <taxon>Eukaryota</taxon>
        <taxon>Metazoa</taxon>
        <taxon>Chordata</taxon>
        <taxon>Craniata</taxon>
        <taxon>Vertebrata</taxon>
        <taxon>Euteleostomi</taxon>
        <taxon>Archelosauria</taxon>
        <taxon>Archosauria</taxon>
        <taxon>Crocodylia</taxon>
        <taxon>Alligatoridae</taxon>
        <taxon>Alligatorinae</taxon>
        <taxon>Alligator</taxon>
    </lineage>
</organism>
<sequence length="81" mass="8802">MDRGLPSRHIASPSGPSIMDVFSACGATTHRVGAMAWLCLLGDWLLCSLWLRGSCRFLLPTSLCVSDTCHRDKSRSPEGLP</sequence>
<dbReference type="Proteomes" id="UP000050525">
    <property type="component" value="Unassembled WGS sequence"/>
</dbReference>